<dbReference type="InterPro" id="IPR036465">
    <property type="entry name" value="vWFA_dom_sf"/>
</dbReference>
<keyword evidence="2" id="KW-1133">Transmembrane helix</keyword>
<reference evidence="4 5" key="1">
    <citation type="submission" date="2019-02" db="EMBL/GenBank/DDBJ databases">
        <title>Deep-cultivation of Planctomycetes and their phenomic and genomic characterization uncovers novel biology.</title>
        <authorList>
            <person name="Wiegand S."/>
            <person name="Jogler M."/>
            <person name="Boedeker C."/>
            <person name="Pinto D."/>
            <person name="Vollmers J."/>
            <person name="Rivas-Marin E."/>
            <person name="Kohn T."/>
            <person name="Peeters S.H."/>
            <person name="Heuer A."/>
            <person name="Rast P."/>
            <person name="Oberbeckmann S."/>
            <person name="Bunk B."/>
            <person name="Jeske O."/>
            <person name="Meyerdierks A."/>
            <person name="Storesund J.E."/>
            <person name="Kallscheuer N."/>
            <person name="Luecker S."/>
            <person name="Lage O.M."/>
            <person name="Pohl T."/>
            <person name="Merkel B.J."/>
            <person name="Hornburger P."/>
            <person name="Mueller R.-W."/>
            <person name="Bruemmer F."/>
            <person name="Labrenz M."/>
            <person name="Spormann A.M."/>
            <person name="Op Den Camp H."/>
            <person name="Overmann J."/>
            <person name="Amann R."/>
            <person name="Jetten M.S.M."/>
            <person name="Mascher T."/>
            <person name="Medema M.H."/>
            <person name="Devos D.P."/>
            <person name="Kaster A.-K."/>
            <person name="Ovreas L."/>
            <person name="Rohde M."/>
            <person name="Galperin M.Y."/>
            <person name="Jogler C."/>
        </authorList>
    </citation>
    <scope>NUCLEOTIDE SEQUENCE [LARGE SCALE GENOMIC DNA]</scope>
    <source>
        <strain evidence="4 5">Poly59</strain>
    </source>
</reference>
<keyword evidence="2" id="KW-0812">Transmembrane</keyword>
<name>A0A5C6EHU1_9BACT</name>
<evidence type="ECO:0000256" key="1">
    <source>
        <dbReference type="SAM" id="MobiDB-lite"/>
    </source>
</evidence>
<dbReference type="InterPro" id="IPR029062">
    <property type="entry name" value="Class_I_gatase-like"/>
</dbReference>
<feature type="domain" description="Putative glutamine amidotransferase" evidence="3">
    <location>
        <begin position="397"/>
        <end position="562"/>
    </location>
</feature>
<dbReference type="SUPFAM" id="SSF52317">
    <property type="entry name" value="Class I glutamine amidotransferase-like"/>
    <property type="match status" value="1"/>
</dbReference>
<keyword evidence="5" id="KW-1185">Reference proteome</keyword>
<protein>
    <recommendedName>
        <fullName evidence="3">Putative glutamine amidotransferase domain-containing protein</fullName>
    </recommendedName>
</protein>
<evidence type="ECO:0000256" key="2">
    <source>
        <dbReference type="SAM" id="Phobius"/>
    </source>
</evidence>
<feature type="transmembrane region" description="Helical" evidence="2">
    <location>
        <begin position="12"/>
        <end position="30"/>
    </location>
</feature>
<feature type="region of interest" description="Disordered" evidence="1">
    <location>
        <begin position="616"/>
        <end position="644"/>
    </location>
</feature>
<dbReference type="PANTHER" id="PTHR37947:SF1">
    <property type="entry name" value="BLL2462 PROTEIN"/>
    <property type="match status" value="1"/>
</dbReference>
<comment type="caution">
    <text evidence="4">The sequence shown here is derived from an EMBL/GenBank/DDBJ whole genome shotgun (WGS) entry which is preliminary data.</text>
</comment>
<gene>
    <name evidence="4" type="ORF">Poly59_39680</name>
</gene>
<dbReference type="InterPro" id="IPR010768">
    <property type="entry name" value="GATase1-like"/>
</dbReference>
<evidence type="ECO:0000259" key="3">
    <source>
        <dbReference type="Pfam" id="PF07090"/>
    </source>
</evidence>
<dbReference type="EMBL" id="SJPX01000004">
    <property type="protein sequence ID" value="TWU49353.1"/>
    <property type="molecule type" value="Genomic_DNA"/>
</dbReference>
<evidence type="ECO:0000313" key="4">
    <source>
        <dbReference type="EMBL" id="TWU49353.1"/>
    </source>
</evidence>
<feature type="transmembrane region" description="Helical" evidence="2">
    <location>
        <begin position="42"/>
        <end position="59"/>
    </location>
</feature>
<dbReference type="AlphaFoldDB" id="A0A5C6EHU1"/>
<dbReference type="RefSeq" id="WP_186776374.1">
    <property type="nucleotide sequence ID" value="NZ_SJPX01000004.1"/>
</dbReference>
<dbReference type="PANTHER" id="PTHR37947">
    <property type="entry name" value="BLL2462 PROTEIN"/>
    <property type="match status" value="1"/>
</dbReference>
<feature type="compositionally biased region" description="Low complexity" evidence="1">
    <location>
        <begin position="629"/>
        <end position="638"/>
    </location>
</feature>
<accession>A0A5C6EHU1</accession>
<organism evidence="4 5">
    <name type="scientific">Rubripirellula reticaptiva</name>
    <dbReference type="NCBI Taxonomy" id="2528013"/>
    <lineage>
        <taxon>Bacteria</taxon>
        <taxon>Pseudomonadati</taxon>
        <taxon>Planctomycetota</taxon>
        <taxon>Planctomycetia</taxon>
        <taxon>Pirellulales</taxon>
        <taxon>Pirellulaceae</taxon>
        <taxon>Rubripirellula</taxon>
    </lineage>
</organism>
<dbReference type="Gene3D" id="3.40.50.880">
    <property type="match status" value="1"/>
</dbReference>
<proteinExistence type="predicted"/>
<dbReference type="Gene3D" id="3.40.50.410">
    <property type="entry name" value="von Willebrand factor, type A domain"/>
    <property type="match status" value="1"/>
</dbReference>
<keyword evidence="2" id="KW-0472">Membrane</keyword>
<evidence type="ECO:0000313" key="5">
    <source>
        <dbReference type="Proteomes" id="UP000317977"/>
    </source>
</evidence>
<sequence length="767" mass="82566">MTSLAIEPIYGSLLLAMAAVATTVAVIVMVTPPTSDPRRRRWLIGLRLLAAVALLLALIRPTMVRTDNRPLDAALVVAIDTSRSMTLPDGDGSDRWSTQMKSWQSLASGLSGHDTSLDLRLLAYDASARPLASTSPDALSGVLPEGESTDLQAAAAATISVAAGQPIAGVVMMGDGAQTGPITGGGAGRVIETLNSLGIPFWTVPIGPARTQSQSRDVAIDALPEDYQLFTGNQVDITFQVNSKGMSGKDIPVRLTWIDEAGQRTEAATRRVAINKSVDVAAVTIPVTSPIPGTYQLQASADVQDGELVVTNNSQLAFVDVREGGGRILYLFSNLDQEQSLIRRALRRFPDLDLTFRWIPTDTNQSWPVDLQNWFTPGQFDIYLIGDLDAKALGNRQLEQLAKTIGQGAGLVTLGGYQTYGAGGYASSPLADVIPIKMDASRRRGIDSPLDSYEQVDAPVTIQLARNHPITDLGNRGSENDSMADAWRDLPALLGANKLLGPKIAPGVEVLLETPQSDPLLVVGQYGRGRAAALAMDSTWRWWRSGSNDQHRRFWRQLMLWLLSREESADDKILVELDSRRFSSGALPNFRAIANQTDVTMVAEIISTSNGAVDEAAQPQSINVSAETSSQASGGSDESSIRGAIPKLDPGIYRLRVRASDPASPIKSTEVAFQVIDESRELSNPLADPVYLTQLAQLTGDHGGAAFGPDQIGELVDTILKRRKAAETPVTQRLTLGDGPMTGWPLFLVFAAALSIEWWLRRHWGLA</sequence>
<dbReference type="SUPFAM" id="SSF53300">
    <property type="entry name" value="vWA-like"/>
    <property type="match status" value="1"/>
</dbReference>
<dbReference type="Pfam" id="PF07090">
    <property type="entry name" value="GATase1_like"/>
    <property type="match status" value="1"/>
</dbReference>
<feature type="compositionally biased region" description="Polar residues" evidence="1">
    <location>
        <begin position="618"/>
        <end position="628"/>
    </location>
</feature>
<dbReference type="Proteomes" id="UP000317977">
    <property type="component" value="Unassembled WGS sequence"/>
</dbReference>